<comment type="subunit">
    <text evidence="7">Part of the 50S ribosomal subunit; part of the 5S rRNA/L5/L18/L25 subcomplex. Contacts the 5S and 23S rRNAs.</text>
</comment>
<comment type="function">
    <text evidence="7">This is one of the proteins that bind and probably mediate the attachment of the 5S RNA into the large ribosomal subunit, where it forms part of the central protuberance.</text>
</comment>
<evidence type="ECO:0000256" key="7">
    <source>
        <dbReference type="HAMAP-Rule" id="MF_01337"/>
    </source>
</evidence>
<name>A0A7C0XD88_UNCW3</name>
<dbReference type="GO" id="GO:0008097">
    <property type="term" value="F:5S rRNA binding"/>
    <property type="evidence" value="ECO:0007669"/>
    <property type="project" value="TreeGrafter"/>
</dbReference>
<accession>A0A7C0XD88</accession>
<protein>
    <recommendedName>
        <fullName evidence="6 7">Large ribosomal subunit protein uL18</fullName>
    </recommendedName>
</protein>
<dbReference type="InterPro" id="IPR004389">
    <property type="entry name" value="Ribosomal_uL18_bac-type"/>
</dbReference>
<dbReference type="SUPFAM" id="SSF53137">
    <property type="entry name" value="Translational machinery components"/>
    <property type="match status" value="1"/>
</dbReference>
<dbReference type="Pfam" id="PF00861">
    <property type="entry name" value="Ribosomal_L18p"/>
    <property type="match status" value="1"/>
</dbReference>
<organism evidence="8">
    <name type="scientific">candidate division WOR-3 bacterium</name>
    <dbReference type="NCBI Taxonomy" id="2052148"/>
    <lineage>
        <taxon>Bacteria</taxon>
        <taxon>Bacteria division WOR-3</taxon>
    </lineage>
</organism>
<keyword evidence="2 7" id="KW-0699">rRNA-binding</keyword>
<dbReference type="EMBL" id="DRBW01000176">
    <property type="protein sequence ID" value="HDM90457.1"/>
    <property type="molecule type" value="Genomic_DNA"/>
</dbReference>
<dbReference type="HAMAP" id="MF_01337_B">
    <property type="entry name" value="Ribosomal_uL18_B"/>
    <property type="match status" value="1"/>
</dbReference>
<dbReference type="NCBIfam" id="TIGR00060">
    <property type="entry name" value="L18_bact"/>
    <property type="match status" value="1"/>
</dbReference>
<evidence type="ECO:0000313" key="8">
    <source>
        <dbReference type="EMBL" id="HDM90457.1"/>
    </source>
</evidence>
<keyword evidence="5 7" id="KW-0687">Ribonucleoprotein</keyword>
<dbReference type="AlphaFoldDB" id="A0A7C0XD88"/>
<dbReference type="Proteomes" id="UP000885931">
    <property type="component" value="Unassembled WGS sequence"/>
</dbReference>
<evidence type="ECO:0000256" key="2">
    <source>
        <dbReference type="ARBA" id="ARBA00022730"/>
    </source>
</evidence>
<evidence type="ECO:0000256" key="3">
    <source>
        <dbReference type="ARBA" id="ARBA00022884"/>
    </source>
</evidence>
<comment type="caution">
    <text evidence="8">The sequence shown here is derived from an EMBL/GenBank/DDBJ whole genome shotgun (WGS) entry which is preliminary data.</text>
</comment>
<dbReference type="Gene3D" id="3.30.420.100">
    <property type="match status" value="1"/>
</dbReference>
<reference evidence="8" key="1">
    <citation type="journal article" date="2020" name="mSystems">
        <title>Genome- and Community-Level Interaction Insights into Carbon Utilization and Element Cycling Functions of Hydrothermarchaeota in Hydrothermal Sediment.</title>
        <authorList>
            <person name="Zhou Z."/>
            <person name="Liu Y."/>
            <person name="Xu W."/>
            <person name="Pan J."/>
            <person name="Luo Z.H."/>
            <person name="Li M."/>
        </authorList>
    </citation>
    <scope>NUCLEOTIDE SEQUENCE [LARGE SCALE GENOMIC DNA]</scope>
    <source>
        <strain evidence="8">HyVt-237</strain>
    </source>
</reference>
<dbReference type="GO" id="GO:0003735">
    <property type="term" value="F:structural constituent of ribosome"/>
    <property type="evidence" value="ECO:0007669"/>
    <property type="project" value="InterPro"/>
</dbReference>
<dbReference type="GO" id="GO:0022625">
    <property type="term" value="C:cytosolic large ribosomal subunit"/>
    <property type="evidence" value="ECO:0007669"/>
    <property type="project" value="TreeGrafter"/>
</dbReference>
<dbReference type="PANTHER" id="PTHR12899:SF3">
    <property type="entry name" value="LARGE RIBOSOMAL SUBUNIT PROTEIN UL18M"/>
    <property type="match status" value="1"/>
</dbReference>
<evidence type="ECO:0000256" key="6">
    <source>
        <dbReference type="ARBA" id="ARBA00035197"/>
    </source>
</evidence>
<dbReference type="PANTHER" id="PTHR12899">
    <property type="entry name" value="39S RIBOSOMAL PROTEIN L18, MITOCHONDRIAL"/>
    <property type="match status" value="1"/>
</dbReference>
<dbReference type="FunFam" id="3.30.420.100:FF:000001">
    <property type="entry name" value="50S ribosomal protein L18"/>
    <property type="match status" value="1"/>
</dbReference>
<comment type="similarity">
    <text evidence="1 7">Belongs to the universal ribosomal protein uL18 family.</text>
</comment>
<keyword evidence="4 7" id="KW-0689">Ribosomal protein</keyword>
<dbReference type="GO" id="GO:0006412">
    <property type="term" value="P:translation"/>
    <property type="evidence" value="ECO:0007669"/>
    <property type="project" value="UniProtKB-UniRule"/>
</dbReference>
<proteinExistence type="inferred from homology"/>
<sequence length="125" mass="14337">MRPEKKLEKRKRRHLRVRKKVFGTEERPRLTVRKSLKHIFAQIVIDPPIGPSRTIVGASSLSPEIREQVKKAKDKKEQAKLVGMLIAERALAKNIKKVAFDRGGYKYHGRIKALAEGAREKGLEF</sequence>
<evidence type="ECO:0000256" key="1">
    <source>
        <dbReference type="ARBA" id="ARBA00007116"/>
    </source>
</evidence>
<dbReference type="InterPro" id="IPR005484">
    <property type="entry name" value="Ribosomal_uL18_bac/plant/anim"/>
</dbReference>
<evidence type="ECO:0000256" key="5">
    <source>
        <dbReference type="ARBA" id="ARBA00023274"/>
    </source>
</evidence>
<evidence type="ECO:0000256" key="4">
    <source>
        <dbReference type="ARBA" id="ARBA00022980"/>
    </source>
</evidence>
<dbReference type="CDD" id="cd00432">
    <property type="entry name" value="Ribosomal_L18_L5e"/>
    <property type="match status" value="1"/>
</dbReference>
<keyword evidence="3 7" id="KW-0694">RNA-binding</keyword>
<dbReference type="InterPro" id="IPR057268">
    <property type="entry name" value="Ribosomal_L18"/>
</dbReference>
<gene>
    <name evidence="7" type="primary">rplR</name>
    <name evidence="8" type="ORF">ENG67_04530</name>
</gene>